<accession>A0A0P0GBF1</accession>
<sequence length="79" mass="9383">MKRVNLDIYPDMMHSYIVELKYAKYKDPENRVEELRREAIEQANRYADTDTVKCAVGNTRLHKVVVVYKGMEMRVCEEV</sequence>
<organism evidence="1 2">
    <name type="scientific">Bacteroides cellulosilyticus</name>
    <dbReference type="NCBI Taxonomy" id="246787"/>
    <lineage>
        <taxon>Bacteria</taxon>
        <taxon>Pseudomonadati</taxon>
        <taxon>Bacteroidota</taxon>
        <taxon>Bacteroidia</taxon>
        <taxon>Bacteroidales</taxon>
        <taxon>Bacteroidaceae</taxon>
        <taxon>Bacteroides</taxon>
    </lineage>
</organism>
<gene>
    <name evidence="1" type="ORF">BcellWH2_04278</name>
</gene>
<dbReference type="InterPro" id="IPR012547">
    <property type="entry name" value="PDDEXK_9"/>
</dbReference>
<dbReference type="Proteomes" id="UP000061809">
    <property type="component" value="Chromosome"/>
</dbReference>
<evidence type="ECO:0000313" key="2">
    <source>
        <dbReference type="Proteomes" id="UP000061809"/>
    </source>
</evidence>
<name>A0A0P0GBF1_9BACE</name>
<proteinExistence type="predicted"/>
<protein>
    <recommendedName>
        <fullName evidence="3">AAA family ATPase</fullName>
    </recommendedName>
</protein>
<reference evidence="1 2" key="1">
    <citation type="journal article" date="2015" name="Science">
        <title>Genetic determinants of in vivo fitness and diet responsiveness in multiple human gut Bacteroides.</title>
        <authorList>
            <person name="Wu M."/>
            <person name="McNulty N.P."/>
            <person name="Rodionov D.A."/>
            <person name="Khoroshkin M.S."/>
            <person name="Griffin N.W."/>
            <person name="Cheng J."/>
            <person name="Latreille P."/>
            <person name="Kerstetter R.A."/>
            <person name="Terrapon N."/>
            <person name="Henrissat B."/>
            <person name="Osterman A.L."/>
            <person name="Gordon J.I."/>
        </authorList>
    </citation>
    <scope>NUCLEOTIDE SEQUENCE [LARGE SCALE GENOMIC DNA]</scope>
    <source>
        <strain evidence="1 2">WH2</strain>
    </source>
</reference>
<dbReference type="EMBL" id="CP012801">
    <property type="protein sequence ID" value="ALJ61495.1"/>
    <property type="molecule type" value="Genomic_DNA"/>
</dbReference>
<dbReference type="STRING" id="246787.BcellWH2_04278"/>
<dbReference type="AlphaFoldDB" id="A0A0P0GBF1"/>
<dbReference type="GeneID" id="97804989"/>
<dbReference type="eggNOG" id="COG1429">
    <property type="taxonomic scope" value="Bacteria"/>
</dbReference>
<dbReference type="Pfam" id="PF08011">
    <property type="entry name" value="PDDEXK_9"/>
    <property type="match status" value="1"/>
</dbReference>
<evidence type="ECO:0000313" key="1">
    <source>
        <dbReference type="EMBL" id="ALJ61495.1"/>
    </source>
</evidence>
<dbReference type="KEGG" id="bcel:BcellWH2_04278"/>
<evidence type="ECO:0008006" key="3">
    <source>
        <dbReference type="Google" id="ProtNLM"/>
    </source>
</evidence>
<dbReference type="PATRIC" id="fig|246787.4.peg.4420"/>
<dbReference type="RefSeq" id="WP_007215470.1">
    <property type="nucleotide sequence ID" value="NZ_CABMLT010000021.1"/>
</dbReference>